<dbReference type="Pfam" id="PF26254">
    <property type="entry name" value="Ig_TRAPPC9-Trs120_1st"/>
    <property type="match status" value="1"/>
</dbReference>
<proteinExistence type="predicted"/>
<dbReference type="InterPro" id="IPR058564">
    <property type="entry name" value="TPR_TRAPPC9_Trs120"/>
</dbReference>
<organism evidence="9 10">
    <name type="scientific">Tortispora caseinolytica NRRL Y-17796</name>
    <dbReference type="NCBI Taxonomy" id="767744"/>
    <lineage>
        <taxon>Eukaryota</taxon>
        <taxon>Fungi</taxon>
        <taxon>Dikarya</taxon>
        <taxon>Ascomycota</taxon>
        <taxon>Saccharomycotina</taxon>
        <taxon>Trigonopsidomycetes</taxon>
        <taxon>Trigonopsidales</taxon>
        <taxon>Trigonopsidaceae</taxon>
        <taxon>Tortispora</taxon>
    </lineage>
</organism>
<evidence type="ECO:0000313" key="10">
    <source>
        <dbReference type="Proteomes" id="UP000095023"/>
    </source>
</evidence>
<feature type="domain" description="Trs120/TRAPPC9 third Ig-like" evidence="7">
    <location>
        <begin position="935"/>
        <end position="1070"/>
    </location>
</feature>
<dbReference type="PANTHER" id="PTHR21512:SF5">
    <property type="entry name" value="TRAFFICKING PROTEIN PARTICLE COMPLEX SUBUNIT 9"/>
    <property type="match status" value="1"/>
</dbReference>
<dbReference type="Proteomes" id="UP000095023">
    <property type="component" value="Unassembled WGS sequence"/>
</dbReference>
<sequence length="1191" mass="132092">MALPVYAINGLARTRILLCPGSAIKQSSFYEYTKKLQEDPVLLLEDITPDPRPDRTQFSPQNFPNGRMILDLKLSVEPASDLESLQIHRRVLAVVGIIDNDAQFDDAYDQLKQLYPQALTHRLVVFNTTKTDVPSFVSTIPPPEKATAASYYTAKCDIASAILAELSLLSHAYAGYDYVSSPALGRSSNDGWDTPAGSSARSSSNSVAAAASALSTSERRKQRSKGRTLKNVGDLYMLAGNFPQALKHYDDAISALKMAHDHLYHGDAVASVAATYVLMTHFSIPFTVSSVVRSTVGSSTDLSPNSPKTPSNADIVKFLCDTTIAVLNIYQRANRSQQESVSYECICDFILRMCYTLACIRVSGGLTPACLKHLIEGSDIDASGSALVQRKSGVSLEILLGLLNESDILQNRIVQAYSRSHVLSGMASIYQLLKYSRKRSFVVKTLIDVLVPQLMAARITDAAENGIHPVADATLSIATLSDDTLFPTSDVGLISLLDELARTYGGSKDFPPNFGWTEVRKDVLRSCLRLCESLPDLRGIIRYSVSILDTCSKILTRDELANLLLVIDKTSSSASSAGLDHDADILWSRSLVKKMYVVESERKDFIVETNTPAPADNSNNIFLYRPAKLTKKVNVDDAITGFAFCESEVLVKVILENPYVYSIDLASISIASEGALCVWPTFEMILNSSSSTEILFSGIAKETGQLKILGCNIKCGDSSPTLHKYTRPVISSSKLVTKIKHVGYNSFRHLKTPSAALSEDIVLSFNVFDEEPVLELNEKGLETSCIMILEGQTLNLSFGLRNESSIEAQVLDLAFSDATTRELERSLKEETLSEADVYELEYYLVNRRALRYIKPASTVTIPGNSESTVEVEIFGKRGLTSGRIQVEYRRAQGSSEHITVTRNLRIPLSITVNLSIELVSYELVGCSDMKETCELWDHVSSEAIEYEDFALLVFDLKDYWVHGMKVSIEYAENGEDAEFRSTAMIQSGATKRLLIPIRKIFLGCKGWVPIPNLVSKRDKRQADDTKNELFWYREHILDRVRGRWKDVETGAEGNIDLRGFRLSEDMLRTVKKDAVEMRLGVDSRNVCGELSHVKVSIWNRYEKKVHGIFRLLPSVFEEGGMWSTEKNDRKVIVNGQEEVAFTLAGGEKKEMDTEVVYLGLGRYRWSGVCDVKSDGWDEVQTFGSNNVDCIV</sequence>
<dbReference type="OrthoDB" id="27962at2759"/>
<evidence type="ECO:0000259" key="6">
    <source>
        <dbReference type="Pfam" id="PF26254"/>
    </source>
</evidence>
<evidence type="ECO:0000259" key="4">
    <source>
        <dbReference type="Pfam" id="PF08626"/>
    </source>
</evidence>
<dbReference type="GO" id="GO:0005802">
    <property type="term" value="C:trans-Golgi network"/>
    <property type="evidence" value="ECO:0007669"/>
    <property type="project" value="TreeGrafter"/>
</dbReference>
<evidence type="ECO:0000259" key="8">
    <source>
        <dbReference type="Pfam" id="PF26283"/>
    </source>
</evidence>
<keyword evidence="10" id="KW-1185">Reference proteome</keyword>
<dbReference type="Pfam" id="PF08626">
    <property type="entry name" value="TRAPPC9-Trs120"/>
    <property type="match status" value="1"/>
</dbReference>
<gene>
    <name evidence="9" type="ORF">CANCADRAFT_31204</name>
</gene>
<dbReference type="EMBL" id="KV453842">
    <property type="protein sequence ID" value="ODV90158.1"/>
    <property type="molecule type" value="Genomic_DNA"/>
</dbReference>
<feature type="repeat" description="TPR" evidence="3">
    <location>
        <begin position="226"/>
        <end position="259"/>
    </location>
</feature>
<dbReference type="Pfam" id="PF26282">
    <property type="entry name" value="Ig_TRAPPC9-Trs120_3rd"/>
    <property type="match status" value="1"/>
</dbReference>
<dbReference type="InterPro" id="IPR058565">
    <property type="entry name" value="Ig_TRAPPC9_Trs120_1st"/>
</dbReference>
<evidence type="ECO:0000256" key="3">
    <source>
        <dbReference type="PROSITE-ProRule" id="PRU00339"/>
    </source>
</evidence>
<dbReference type="InterPro" id="IPR058563">
    <property type="entry name" value="Trs120_TRAPPC9_N"/>
</dbReference>
<feature type="domain" description="Trs120/TRAPPC9 fourth Ig-like" evidence="8">
    <location>
        <begin position="1083"/>
        <end position="1170"/>
    </location>
</feature>
<dbReference type="Pfam" id="PF26251">
    <property type="entry name" value="TPR_TRAPPC9-Trs120"/>
    <property type="match status" value="1"/>
</dbReference>
<comment type="subcellular location">
    <subcellularLocation>
        <location evidence="1">Golgi apparatus</location>
    </subcellularLocation>
</comment>
<feature type="domain" description="Trs120/TRAPPC9 TPR region" evidence="5">
    <location>
        <begin position="318"/>
        <end position="576"/>
    </location>
</feature>
<evidence type="ECO:0000259" key="5">
    <source>
        <dbReference type="Pfam" id="PF26251"/>
    </source>
</evidence>
<evidence type="ECO:0000259" key="7">
    <source>
        <dbReference type="Pfam" id="PF26282"/>
    </source>
</evidence>
<evidence type="ECO:0000256" key="2">
    <source>
        <dbReference type="ARBA" id="ARBA00023034"/>
    </source>
</evidence>
<dbReference type="PANTHER" id="PTHR21512">
    <property type="entry name" value="TRAFFICKING PROTEIN PARTICLE COMPLEX SUBUNIT 9"/>
    <property type="match status" value="1"/>
</dbReference>
<feature type="domain" description="Trs120/TRAPPC9 N-terminal" evidence="4">
    <location>
        <begin position="12"/>
        <end position="290"/>
    </location>
</feature>
<evidence type="ECO:0000256" key="1">
    <source>
        <dbReference type="ARBA" id="ARBA00004555"/>
    </source>
</evidence>
<dbReference type="InterPro" id="IPR058568">
    <property type="entry name" value="Ig_TRAPPC9_Trs120_4th"/>
</dbReference>
<name>A0A1E4TER6_9ASCO</name>
<protein>
    <submittedName>
        <fullName evidence="9">Uncharacterized protein</fullName>
    </submittedName>
</protein>
<dbReference type="PROSITE" id="PS50005">
    <property type="entry name" value="TPR"/>
    <property type="match status" value="1"/>
</dbReference>
<dbReference type="AlphaFoldDB" id="A0A1E4TER6"/>
<dbReference type="InterPro" id="IPR019734">
    <property type="entry name" value="TPR_rpt"/>
</dbReference>
<dbReference type="InterPro" id="IPR058567">
    <property type="entry name" value="Ig_TRAPPC9_Trs120_3rd"/>
</dbReference>
<dbReference type="InterPro" id="IPR013935">
    <property type="entry name" value="Trs120_TRAPPC9"/>
</dbReference>
<accession>A0A1E4TER6</accession>
<dbReference type="Pfam" id="PF26280">
    <property type="entry name" value="Ig_TRAPPC9-Trs120_2nd"/>
    <property type="match status" value="1"/>
</dbReference>
<reference evidence="10" key="1">
    <citation type="submission" date="2016-02" db="EMBL/GenBank/DDBJ databases">
        <title>Comparative genomics of biotechnologically important yeasts.</title>
        <authorList>
            <consortium name="DOE Joint Genome Institute"/>
            <person name="Riley R."/>
            <person name="Haridas S."/>
            <person name="Wolfe K.H."/>
            <person name="Lopes M.R."/>
            <person name="Hittinger C.T."/>
            <person name="Goker M."/>
            <person name="Salamov A."/>
            <person name="Wisecaver J."/>
            <person name="Long T.M."/>
            <person name="Aerts A.L."/>
            <person name="Barry K."/>
            <person name="Choi C."/>
            <person name="Clum A."/>
            <person name="Coughlan A.Y."/>
            <person name="Deshpande S."/>
            <person name="Douglass A.P."/>
            <person name="Hanson S.J."/>
            <person name="Klenk H.-P."/>
            <person name="Labutti K."/>
            <person name="Lapidus A."/>
            <person name="Lindquist E."/>
            <person name="Lipzen A."/>
            <person name="Meier-Kolthoff J.P."/>
            <person name="Ohm R.A."/>
            <person name="Otillar R.P."/>
            <person name="Pangilinan J."/>
            <person name="Peng Y."/>
            <person name="Rokas A."/>
            <person name="Rosa C.A."/>
            <person name="Scheuner C."/>
            <person name="Sibirny A.A."/>
            <person name="Slot J.C."/>
            <person name="Stielow J.B."/>
            <person name="Sun H."/>
            <person name="Kurtzman C.P."/>
            <person name="Blackwell M."/>
            <person name="Jeffries T.W."/>
            <person name="Grigoriev I.V."/>
        </authorList>
    </citation>
    <scope>NUCLEOTIDE SEQUENCE [LARGE SCALE GENOMIC DNA]</scope>
    <source>
        <strain evidence="10">NRRL Y-17796</strain>
    </source>
</reference>
<keyword evidence="2" id="KW-0333">Golgi apparatus</keyword>
<dbReference type="Pfam" id="PF26283">
    <property type="entry name" value="Ig_TRAPPC9-Trs120_4th"/>
    <property type="match status" value="1"/>
</dbReference>
<keyword evidence="3" id="KW-0802">TPR repeat</keyword>
<feature type="domain" description="Trs120/TRAPPC9 first Ig-like" evidence="6">
    <location>
        <begin position="610"/>
        <end position="747"/>
    </location>
</feature>
<evidence type="ECO:0000313" key="9">
    <source>
        <dbReference type="EMBL" id="ODV90158.1"/>
    </source>
</evidence>